<name>A0A0V1CQC7_TRIBR</name>
<comment type="caution">
    <text evidence="2">The sequence shown here is derived from an EMBL/GenBank/DDBJ whole genome shotgun (WGS) entry which is preliminary data.</text>
</comment>
<gene>
    <name evidence="2" type="ORF">T03_12156</name>
</gene>
<dbReference type="Proteomes" id="UP000054653">
    <property type="component" value="Unassembled WGS sequence"/>
</dbReference>
<evidence type="ECO:0000313" key="3">
    <source>
        <dbReference type="Proteomes" id="UP000054653"/>
    </source>
</evidence>
<keyword evidence="1" id="KW-1133">Transmembrane helix</keyword>
<keyword evidence="3" id="KW-1185">Reference proteome</keyword>
<feature type="transmembrane region" description="Helical" evidence="1">
    <location>
        <begin position="43"/>
        <end position="63"/>
    </location>
</feature>
<keyword evidence="1" id="KW-0472">Membrane</keyword>
<organism evidence="2 3">
    <name type="scientific">Trichinella britovi</name>
    <name type="common">Parasitic roundworm</name>
    <dbReference type="NCBI Taxonomy" id="45882"/>
    <lineage>
        <taxon>Eukaryota</taxon>
        <taxon>Metazoa</taxon>
        <taxon>Ecdysozoa</taxon>
        <taxon>Nematoda</taxon>
        <taxon>Enoplea</taxon>
        <taxon>Dorylaimia</taxon>
        <taxon>Trichinellida</taxon>
        <taxon>Trichinellidae</taxon>
        <taxon>Trichinella</taxon>
    </lineage>
</organism>
<reference evidence="2 3" key="1">
    <citation type="submission" date="2015-01" db="EMBL/GenBank/DDBJ databases">
        <title>Evolution of Trichinella species and genotypes.</title>
        <authorList>
            <person name="Korhonen P.K."/>
            <person name="Edoardo P."/>
            <person name="Giuseppe L.R."/>
            <person name="Gasser R.B."/>
        </authorList>
    </citation>
    <scope>NUCLEOTIDE SEQUENCE [LARGE SCALE GENOMIC DNA]</scope>
    <source>
        <strain evidence="2">ISS120</strain>
    </source>
</reference>
<evidence type="ECO:0000313" key="2">
    <source>
        <dbReference type="EMBL" id="KRY50931.1"/>
    </source>
</evidence>
<protein>
    <submittedName>
        <fullName evidence="2">Uncharacterized protein</fullName>
    </submittedName>
</protein>
<dbReference type="AlphaFoldDB" id="A0A0V1CQC7"/>
<accession>A0A0V1CQC7</accession>
<evidence type="ECO:0000256" key="1">
    <source>
        <dbReference type="SAM" id="Phobius"/>
    </source>
</evidence>
<feature type="non-terminal residue" evidence="2">
    <location>
        <position position="67"/>
    </location>
</feature>
<sequence>MKRTKSEEPFFLHQHTGNSKILYTSLAKITLTIHAFVAGKLVLASYCLCVIFFTVIPCAAYPYPVVP</sequence>
<keyword evidence="1" id="KW-0812">Transmembrane</keyword>
<proteinExistence type="predicted"/>
<dbReference type="EMBL" id="JYDI01000137">
    <property type="protein sequence ID" value="KRY50931.1"/>
    <property type="molecule type" value="Genomic_DNA"/>
</dbReference>